<evidence type="ECO:0000259" key="4">
    <source>
        <dbReference type="PROSITE" id="PS51252"/>
    </source>
</evidence>
<feature type="domain" description="Antistasin-like" evidence="4">
    <location>
        <begin position="241"/>
        <end position="266"/>
    </location>
</feature>
<keyword evidence="2" id="KW-0722">Serine protease inhibitor</keyword>
<feature type="signal peptide" evidence="3">
    <location>
        <begin position="1"/>
        <end position="21"/>
    </location>
</feature>
<keyword evidence="6" id="KW-1185">Reference proteome</keyword>
<organism evidence="5 6">
    <name type="scientific">Cichlidogyrus casuarinus</name>
    <dbReference type="NCBI Taxonomy" id="1844966"/>
    <lineage>
        <taxon>Eukaryota</taxon>
        <taxon>Metazoa</taxon>
        <taxon>Spiralia</taxon>
        <taxon>Lophotrochozoa</taxon>
        <taxon>Platyhelminthes</taxon>
        <taxon>Monogenea</taxon>
        <taxon>Monopisthocotylea</taxon>
        <taxon>Dactylogyridea</taxon>
        <taxon>Ancyrocephalidae</taxon>
        <taxon>Cichlidogyrus</taxon>
    </lineage>
</organism>
<dbReference type="SUPFAM" id="SSF57262">
    <property type="entry name" value="Leech antihemostatic proteins"/>
    <property type="match status" value="1"/>
</dbReference>
<protein>
    <recommendedName>
        <fullName evidence="4">Antistasin-like domain-containing protein</fullName>
    </recommendedName>
</protein>
<evidence type="ECO:0000256" key="2">
    <source>
        <dbReference type="ARBA" id="ARBA00022900"/>
    </source>
</evidence>
<name>A0ABD2PRV1_9PLAT</name>
<dbReference type="EMBL" id="JBJKFK010003577">
    <property type="protein sequence ID" value="KAL3309753.1"/>
    <property type="molecule type" value="Genomic_DNA"/>
</dbReference>
<dbReference type="InterPro" id="IPR004094">
    <property type="entry name" value="Antistasin-like"/>
</dbReference>
<dbReference type="PROSITE" id="PS51252">
    <property type="entry name" value="ANTISTASIN"/>
    <property type="match status" value="2"/>
</dbReference>
<keyword evidence="1" id="KW-0646">Protease inhibitor</keyword>
<accession>A0ABD2PRV1</accession>
<dbReference type="InterPro" id="IPR011061">
    <property type="entry name" value="Hirudin/antistatin"/>
</dbReference>
<keyword evidence="3" id="KW-0732">Signal</keyword>
<dbReference type="AlphaFoldDB" id="A0ABD2PRV1"/>
<gene>
    <name evidence="5" type="ORF">Ciccas_011697</name>
</gene>
<dbReference type="Gene3D" id="2.10.22.10">
    <property type="entry name" value="Antistasin, domain 1"/>
    <property type="match status" value="2"/>
</dbReference>
<comment type="caution">
    <text evidence="5">The sequence shown here is derived from an EMBL/GenBank/DDBJ whole genome shotgun (WGS) entry which is preliminary data.</text>
</comment>
<evidence type="ECO:0000256" key="3">
    <source>
        <dbReference type="SAM" id="SignalP"/>
    </source>
</evidence>
<feature type="domain" description="Antistasin-like" evidence="4">
    <location>
        <begin position="213"/>
        <end position="240"/>
    </location>
</feature>
<dbReference type="Proteomes" id="UP001626550">
    <property type="component" value="Unassembled WGS sequence"/>
</dbReference>
<reference evidence="5 6" key="1">
    <citation type="submission" date="2024-11" db="EMBL/GenBank/DDBJ databases">
        <title>Adaptive evolution of stress response genes in parasites aligns with host niche diversity.</title>
        <authorList>
            <person name="Hahn C."/>
            <person name="Resl P."/>
        </authorList>
    </citation>
    <scope>NUCLEOTIDE SEQUENCE [LARGE SCALE GENOMIC DNA]</scope>
    <source>
        <strain evidence="5">EGGRZ-B1_66</strain>
        <tissue evidence="5">Body</tissue>
    </source>
</reference>
<evidence type="ECO:0000313" key="5">
    <source>
        <dbReference type="EMBL" id="KAL3309753.1"/>
    </source>
</evidence>
<feature type="chain" id="PRO_5044753698" description="Antistasin-like domain-containing protein" evidence="3">
    <location>
        <begin position="22"/>
        <end position="268"/>
    </location>
</feature>
<evidence type="ECO:0000256" key="1">
    <source>
        <dbReference type="ARBA" id="ARBA00022690"/>
    </source>
</evidence>
<sequence>MYLICIALPITLIFYAAGSRAEDSEDTQSLEDHWVLNRREQRPIHVANLWHGPPRVHHFGRFERPDIHEEIEPFWMMDEHNPRHFPPRPLQPMPMEAPIHQLLDQSQISPISNMQKGMYPIQVFGPSMPPHNPRNVILNREQQKTIDLQSVDLGGKISKVEANAPESDKDAIIAGTVHSSSKNAEDEQVPKEEPVDIEVKPVVNVDNSESSGCPQITCPRQCPGGLSKLDLNNGCPTCDCCPAVTCRMACDKGYESDQHGCPICRCVN</sequence>
<dbReference type="GO" id="GO:0004867">
    <property type="term" value="F:serine-type endopeptidase inhibitor activity"/>
    <property type="evidence" value="ECO:0007669"/>
    <property type="project" value="UniProtKB-KW"/>
</dbReference>
<proteinExistence type="predicted"/>
<dbReference type="Pfam" id="PF02822">
    <property type="entry name" value="Antistasin"/>
    <property type="match status" value="1"/>
</dbReference>
<evidence type="ECO:0000313" key="6">
    <source>
        <dbReference type="Proteomes" id="UP001626550"/>
    </source>
</evidence>